<evidence type="ECO:0000313" key="3">
    <source>
        <dbReference type="Proteomes" id="UP000055060"/>
    </source>
</evidence>
<dbReference type="AlphaFoldDB" id="A0A0S7BCW8"/>
<dbReference type="GO" id="GO:0004776">
    <property type="term" value="F:succinate-CoA ligase (GDP-forming) activity"/>
    <property type="evidence" value="ECO:0007669"/>
    <property type="project" value="TreeGrafter"/>
</dbReference>
<organism evidence="2">
    <name type="scientific">Longilinea arvoryzae</name>
    <dbReference type="NCBI Taxonomy" id="360412"/>
    <lineage>
        <taxon>Bacteria</taxon>
        <taxon>Bacillati</taxon>
        <taxon>Chloroflexota</taxon>
        <taxon>Anaerolineae</taxon>
        <taxon>Anaerolineales</taxon>
        <taxon>Anaerolineaceae</taxon>
        <taxon>Longilinea</taxon>
    </lineage>
</organism>
<gene>
    <name evidence="2" type="ORF">LARV_03516</name>
</gene>
<proteinExistence type="predicted"/>
<dbReference type="NCBIfam" id="NF004760">
    <property type="entry name" value="PRK06091.1"/>
    <property type="match status" value="1"/>
</dbReference>
<dbReference type="GO" id="GO:0004775">
    <property type="term" value="F:succinate-CoA ligase (ADP-forming) activity"/>
    <property type="evidence" value="ECO:0007669"/>
    <property type="project" value="TreeGrafter"/>
</dbReference>
<name>A0A0S7BCW8_9CHLR</name>
<reference evidence="2" key="1">
    <citation type="submission" date="2015-07" db="EMBL/GenBank/DDBJ databases">
        <title>Draft Genome Sequences of Anaerolinea thermolimosa IMO-1, Bellilinea caldifistulae GOMI-1, Leptolinea tardivitalis YMTK-2, Levilinea saccharolytica KIBI-1,Longilinea arvoryzae KOME-1, Previously Described as Members of the Anaerolineaceae (Chloroflexi).</title>
        <authorList>
            <person name="Sekiguchi Y."/>
            <person name="Ohashi A."/>
            <person name="Matsuura N."/>
            <person name="Tourlousse M.D."/>
        </authorList>
    </citation>
    <scope>NUCLEOTIDE SEQUENCE [LARGE SCALE GENOMIC DNA]</scope>
    <source>
        <strain evidence="2">KOME-1</strain>
    </source>
</reference>
<protein>
    <submittedName>
        <fullName evidence="2">Succinyl-CoA synthetase, alpha subunit</fullName>
    </submittedName>
</protein>
<dbReference type="Gene3D" id="3.40.50.720">
    <property type="entry name" value="NAD(P)-binding Rossmann-like Domain"/>
    <property type="match status" value="1"/>
</dbReference>
<dbReference type="Pfam" id="PF00549">
    <property type="entry name" value="Ligase_CoA"/>
    <property type="match status" value="1"/>
</dbReference>
<dbReference type="PANTHER" id="PTHR11117">
    <property type="entry name" value="SUCCINYL-COA LIGASE SUBUNIT ALPHA"/>
    <property type="match status" value="1"/>
</dbReference>
<dbReference type="GO" id="GO:0009361">
    <property type="term" value="C:succinate-CoA ligase complex (ADP-forming)"/>
    <property type="evidence" value="ECO:0007669"/>
    <property type="project" value="TreeGrafter"/>
</dbReference>
<keyword evidence="3" id="KW-1185">Reference proteome</keyword>
<sequence length="519" mass="54251">MIIQAMIKPSEYHDSVSLMLVASELSGLEGVLDAAVVMATEANKAILAGAGLLTPEIRSANANDLVISVKAGDAGRAAQALEKAEELLKKKAAPETGGSFKPKTLRSALSLQPDANLAVISVAGRYAADEAWEALLHGLHVLLFSDNVSLEDEIALKEYACDQGLLLMGPGAGTAILNGVALGFANVLPHGPVGIVSAAGTGLQEVSSLLARRGVGLSQGIGTGGRDLKQEVGGRMFLQALRALQADPATQVLVLISKPPAEDIARRILQQAAACEKPTVVCFLGGDLKSMPLVANVIPARTLQECSLLAVQALRPETGDIQPQLEEEKIRLARQAREIKGRLAASQRYLRGLYSGGTLCYEAQVIWKDLLHEPVSSNAPLPGGLTMPDSTRSSGHCAVDLGEEEFTVGRPHPMIDNSLRIRRLLQEARDPQTAVILLDVVLGYGAHPDPAGELAPAIRQARELARTGARELAVVASVTGTQGDPQGLGRTIATLEASGAFVCDCNAAAAYLAGSIVSG</sequence>
<dbReference type="EMBL" id="DF967972">
    <property type="protein sequence ID" value="GAP15724.1"/>
    <property type="molecule type" value="Genomic_DNA"/>
</dbReference>
<dbReference type="InterPro" id="IPR016102">
    <property type="entry name" value="Succinyl-CoA_synth-like"/>
</dbReference>
<dbReference type="GO" id="GO:0005829">
    <property type="term" value="C:cytosol"/>
    <property type="evidence" value="ECO:0007669"/>
    <property type="project" value="TreeGrafter"/>
</dbReference>
<evidence type="ECO:0000313" key="2">
    <source>
        <dbReference type="EMBL" id="GAP15724.1"/>
    </source>
</evidence>
<dbReference type="Proteomes" id="UP000055060">
    <property type="component" value="Unassembled WGS sequence"/>
</dbReference>
<dbReference type="PANTHER" id="PTHR11117:SF24">
    <property type="entry name" value="PROTEIN FDRA"/>
    <property type="match status" value="1"/>
</dbReference>
<evidence type="ECO:0000259" key="1">
    <source>
        <dbReference type="Pfam" id="PF00549"/>
    </source>
</evidence>
<dbReference type="SUPFAM" id="SSF52210">
    <property type="entry name" value="Succinyl-CoA synthetase domains"/>
    <property type="match status" value="1"/>
</dbReference>
<dbReference type="Gene3D" id="3.40.50.261">
    <property type="entry name" value="Succinyl-CoA synthetase domains"/>
    <property type="match status" value="2"/>
</dbReference>
<dbReference type="STRING" id="360412.LARV_03516"/>
<feature type="domain" description="ATP-citrate synthase/succinyl-CoA ligase C-terminal" evidence="1">
    <location>
        <begin position="353"/>
        <end position="515"/>
    </location>
</feature>
<dbReference type="GO" id="GO:0006099">
    <property type="term" value="P:tricarboxylic acid cycle"/>
    <property type="evidence" value="ECO:0007669"/>
    <property type="project" value="TreeGrafter"/>
</dbReference>
<dbReference type="InterPro" id="IPR005811">
    <property type="entry name" value="SUCC_ACL_C"/>
</dbReference>
<accession>A0A0S7BCW8</accession>
<dbReference type="OrthoDB" id="6193532at2"/>